<accession>A0ABP0KCR3</accession>
<sequence length="678" mass="73610">MFALRSQSLSACRAWCVGGCRRAATSAAAAGDGLDAARAKSSWTQDDFPQLLLDDQIGANGQHRALSSWAGLRSATSTALHRGKLDRYLWWRHAADARRRLSPHLPIREAEAEAATEVVLNCAKAGVDSPVYAAWVRAVSSPSSTFSVATVARAAQLLSRRQLKVHARFWRDGFPQLLQREPGSLDFKALAEVLMAYALRGQRCDHCVGTEEVLRLLEPQLHRPPTSHPSADAAARALVALRRLGRGGVRSFQRLWPYLEGRLGELEPLLLCGLAFSMARAFSGCGEEPCARAAELVRILSRRKVLKNIELLCRASGALAKAGLLRPSDLWPVVEVAGPRLADLSMQAQAELLKAAVVLEVQDQPLLSALLWRLDAQASEAPELEMETSIDSLRADELGPIGEPSAWFQSMVAHCESQATLGLPLKSYTLSELEEIPSVWAARYLAARGEPMPLVSKALQGQRCVLLEAADAEEILRLLPLLPDLADAALIRFLMETVEAACSDGRLSLEQGTSSVLSLVLSDVGPPEMLWDRLTLDVTVLPCSSLLQLALAALLEATSRGSGDLNLSRLDKLLSTAIVLKGPPGPSSLEMLLLRLLEAIYDQQGQAWPMRQAAGLGHVSPLVRPPQHHLVAAEASVRTSAWVALLLLEQEEGRADPIPQLLPSRQRLKAILQKAVRP</sequence>
<evidence type="ECO:0000313" key="1">
    <source>
        <dbReference type="EMBL" id="CAK9024546.1"/>
    </source>
</evidence>
<comment type="caution">
    <text evidence="2">The sequence shown here is derived from an EMBL/GenBank/DDBJ whole genome shotgun (WGS) entry which is preliminary data.</text>
</comment>
<organism evidence="2 3">
    <name type="scientific">Durusdinium trenchii</name>
    <dbReference type="NCBI Taxonomy" id="1381693"/>
    <lineage>
        <taxon>Eukaryota</taxon>
        <taxon>Sar</taxon>
        <taxon>Alveolata</taxon>
        <taxon>Dinophyceae</taxon>
        <taxon>Suessiales</taxon>
        <taxon>Symbiodiniaceae</taxon>
        <taxon>Durusdinium</taxon>
    </lineage>
</organism>
<name>A0ABP0KCR3_9DINO</name>
<evidence type="ECO:0000313" key="3">
    <source>
        <dbReference type="Proteomes" id="UP001642484"/>
    </source>
</evidence>
<dbReference type="EMBL" id="CAXAMN010008269">
    <property type="protein sequence ID" value="CAK9024546.1"/>
    <property type="molecule type" value="Genomic_DNA"/>
</dbReference>
<dbReference type="Proteomes" id="UP001642484">
    <property type="component" value="Unassembled WGS sequence"/>
</dbReference>
<evidence type="ECO:0000313" key="2">
    <source>
        <dbReference type="EMBL" id="CAK9024601.1"/>
    </source>
</evidence>
<keyword evidence="3" id="KW-1185">Reference proteome</keyword>
<protein>
    <submittedName>
        <fullName evidence="2">Uncharacterized protein</fullName>
    </submittedName>
</protein>
<gene>
    <name evidence="1" type="ORF">CCMP2556_LOCUS15671</name>
    <name evidence="2" type="ORF">CCMP2556_LOCUS15694</name>
</gene>
<proteinExistence type="predicted"/>
<dbReference type="EMBL" id="CAXAMN010008291">
    <property type="protein sequence ID" value="CAK9024601.1"/>
    <property type="molecule type" value="Genomic_DNA"/>
</dbReference>
<reference evidence="2 3" key="1">
    <citation type="submission" date="2024-02" db="EMBL/GenBank/DDBJ databases">
        <authorList>
            <person name="Chen Y."/>
            <person name="Shah S."/>
            <person name="Dougan E. K."/>
            <person name="Thang M."/>
            <person name="Chan C."/>
        </authorList>
    </citation>
    <scope>NUCLEOTIDE SEQUENCE [LARGE SCALE GENOMIC DNA]</scope>
</reference>